<gene>
    <name evidence="1" type="ORF">W59_25841</name>
</gene>
<proteinExistence type="predicted"/>
<name>I0WKU5_RHOOP</name>
<evidence type="ECO:0000313" key="1">
    <source>
        <dbReference type="EMBL" id="EID77011.1"/>
    </source>
</evidence>
<dbReference type="Proteomes" id="UP000006447">
    <property type="component" value="Unassembled WGS sequence"/>
</dbReference>
<dbReference type="PATRIC" id="fig|1165867.3.peg.5279"/>
<sequence>MDRTDRQIAQFVVMWAPYGWPPADRTWVEFGMSSERLHVRCIEIIGAARRTRELAPDERELVSQLVSIMMRRRIKGIFDRVA</sequence>
<comment type="caution">
    <text evidence="1">The sequence shown here is derived from an EMBL/GenBank/DDBJ whole genome shotgun (WGS) entry which is preliminary data.</text>
</comment>
<accession>I0WKU5</accession>
<protein>
    <submittedName>
        <fullName evidence="1">Uncharacterized protein</fullName>
    </submittedName>
</protein>
<evidence type="ECO:0000313" key="2">
    <source>
        <dbReference type="Proteomes" id="UP000006447"/>
    </source>
</evidence>
<dbReference type="AlphaFoldDB" id="I0WKU5"/>
<organism evidence="1 2">
    <name type="scientific">Rhodococcus opacus RKJ300 = JCM 13270</name>
    <dbReference type="NCBI Taxonomy" id="1165867"/>
    <lineage>
        <taxon>Bacteria</taxon>
        <taxon>Bacillati</taxon>
        <taxon>Actinomycetota</taxon>
        <taxon>Actinomycetes</taxon>
        <taxon>Mycobacteriales</taxon>
        <taxon>Nocardiaceae</taxon>
        <taxon>Rhodococcus</taxon>
    </lineage>
</organism>
<reference evidence="1 2" key="1">
    <citation type="journal article" date="2012" name="J. Bacteriol.">
        <title>Draft genome sequence of the nitrophenol-degrading actinomycete Rhodococcus imtechensis RKJ300.</title>
        <authorList>
            <person name="Vikram S."/>
            <person name="Kumar S."/>
            <person name="Subramanian S."/>
            <person name="Raghava G.P."/>
        </authorList>
    </citation>
    <scope>NUCLEOTIDE SEQUENCE [LARGE SCALE GENOMIC DNA]</scope>
    <source>
        <strain evidence="1 2">RKJ300</strain>
    </source>
</reference>
<dbReference type="EMBL" id="AJJH01000141">
    <property type="protein sequence ID" value="EID77011.1"/>
    <property type="molecule type" value="Genomic_DNA"/>
</dbReference>